<protein>
    <recommendedName>
        <fullName evidence="2">Trimeric autotransporter adhesin YadA-like head domain-containing protein</fullName>
    </recommendedName>
</protein>
<name>A0A6C0BDM0_9ZZZZ</name>
<accession>A0A6C0BDM0</accession>
<evidence type="ECO:0000313" key="1">
    <source>
        <dbReference type="EMBL" id="QHS89851.1"/>
    </source>
</evidence>
<organism evidence="1">
    <name type="scientific">viral metagenome</name>
    <dbReference type="NCBI Taxonomy" id="1070528"/>
    <lineage>
        <taxon>unclassified sequences</taxon>
        <taxon>metagenomes</taxon>
        <taxon>organismal metagenomes</taxon>
    </lineage>
</organism>
<dbReference type="AlphaFoldDB" id="A0A6C0BDM0"/>
<dbReference type="InterPro" id="IPR011049">
    <property type="entry name" value="Serralysin-like_metalloprot_C"/>
</dbReference>
<reference evidence="1" key="1">
    <citation type="journal article" date="2020" name="Nature">
        <title>Giant virus diversity and host interactions through global metagenomics.</title>
        <authorList>
            <person name="Schulz F."/>
            <person name="Roux S."/>
            <person name="Paez-Espino D."/>
            <person name="Jungbluth S."/>
            <person name="Walsh D.A."/>
            <person name="Denef V.J."/>
            <person name="McMahon K.D."/>
            <person name="Konstantinidis K.T."/>
            <person name="Eloe-Fadrosh E.A."/>
            <person name="Kyrpides N.C."/>
            <person name="Woyke T."/>
        </authorList>
    </citation>
    <scope>NUCLEOTIDE SEQUENCE</scope>
    <source>
        <strain evidence="1">GVMAG-M-3300010160-4</strain>
    </source>
</reference>
<proteinExistence type="predicted"/>
<sequence length="111" mass="11636">MAEPNIDSLELRVTTLQNEINELKKLVFLLNGQTKKHISEPLSFGDKIAIGTDAGKIDQDSYAIAVGANAGNNNQSEYAIALGRNAGSDTQGTLATAIGSGAGSSNQKCWI</sequence>
<evidence type="ECO:0008006" key="2">
    <source>
        <dbReference type="Google" id="ProtNLM"/>
    </source>
</evidence>
<dbReference type="Gene3D" id="2.150.10.10">
    <property type="entry name" value="Serralysin-like metalloprotease, C-terminal"/>
    <property type="match status" value="1"/>
</dbReference>
<dbReference type="EMBL" id="MN739120">
    <property type="protein sequence ID" value="QHS89851.1"/>
    <property type="molecule type" value="Genomic_DNA"/>
</dbReference>